<dbReference type="InterPro" id="IPR059112">
    <property type="entry name" value="CysZ/EI24"/>
</dbReference>
<proteinExistence type="predicted"/>
<evidence type="ECO:0000313" key="7">
    <source>
        <dbReference type="Proteomes" id="UP000727907"/>
    </source>
</evidence>
<reference evidence="6 7" key="1">
    <citation type="submission" date="2021-06" db="EMBL/GenBank/DDBJ databases">
        <authorList>
            <person name="Lee D.H."/>
        </authorList>
    </citation>
    <scope>NUCLEOTIDE SEQUENCE [LARGE SCALE GENOMIC DNA]</scope>
    <source>
        <strain evidence="6 7">MMS21-HV4-11</strain>
    </source>
</reference>
<evidence type="ECO:0000256" key="5">
    <source>
        <dbReference type="SAM" id="Phobius"/>
    </source>
</evidence>
<evidence type="ECO:0000256" key="4">
    <source>
        <dbReference type="ARBA" id="ARBA00023136"/>
    </source>
</evidence>
<feature type="transmembrane region" description="Helical" evidence="5">
    <location>
        <begin position="63"/>
        <end position="86"/>
    </location>
</feature>
<organism evidence="6 7">
    <name type="scientific">Reyranella humidisoli</name>
    <dbReference type="NCBI Taxonomy" id="2849149"/>
    <lineage>
        <taxon>Bacteria</taxon>
        <taxon>Pseudomonadati</taxon>
        <taxon>Pseudomonadota</taxon>
        <taxon>Alphaproteobacteria</taxon>
        <taxon>Hyphomicrobiales</taxon>
        <taxon>Reyranellaceae</taxon>
        <taxon>Reyranella</taxon>
    </lineage>
</organism>
<evidence type="ECO:0000313" key="6">
    <source>
        <dbReference type="EMBL" id="MBU8873475.1"/>
    </source>
</evidence>
<dbReference type="Proteomes" id="UP000727907">
    <property type="component" value="Unassembled WGS sequence"/>
</dbReference>
<evidence type="ECO:0000256" key="2">
    <source>
        <dbReference type="ARBA" id="ARBA00022692"/>
    </source>
</evidence>
<evidence type="ECO:0000256" key="1">
    <source>
        <dbReference type="ARBA" id="ARBA00004141"/>
    </source>
</evidence>
<feature type="transmembrane region" description="Helical" evidence="5">
    <location>
        <begin position="132"/>
        <end position="151"/>
    </location>
</feature>
<keyword evidence="7" id="KW-1185">Reference proteome</keyword>
<feature type="transmembrane region" description="Helical" evidence="5">
    <location>
        <begin position="107"/>
        <end position="126"/>
    </location>
</feature>
<feature type="transmembrane region" description="Helical" evidence="5">
    <location>
        <begin position="185"/>
        <end position="214"/>
    </location>
</feature>
<sequence length="231" mass="25446">MIRAFELAVQQLGDPKLRSIVWQSLALSLVLQIALGVLAWWALQSFATFQWTWLNETIRWLGGGAVTVLALMLFPASFGIVISIFMERIADIVEARHYPQLGPARGIPLWTGLWSGIVFLAMLVAINLVMLPFYLVALFVAGLGAALFYGVNGWLAGREYYEQVALRRRDPAEVKAWRKANGGTLWLTGVVIVFLGTIPILNLIVPVLGVAMMVHVAQGLKPPLNRAAPSR</sequence>
<feature type="transmembrane region" description="Helical" evidence="5">
    <location>
        <begin position="20"/>
        <end position="43"/>
    </location>
</feature>
<gene>
    <name evidence="6" type="ORF">KQ910_06850</name>
</gene>
<dbReference type="RefSeq" id="WP_216957714.1">
    <property type="nucleotide sequence ID" value="NZ_JAHOPB010000001.1"/>
</dbReference>
<name>A0ABS6IG75_9HYPH</name>
<dbReference type="EMBL" id="JAHOPB010000001">
    <property type="protein sequence ID" value="MBU8873475.1"/>
    <property type="molecule type" value="Genomic_DNA"/>
</dbReference>
<keyword evidence="4 5" id="KW-0472">Membrane</keyword>
<comment type="subcellular location">
    <subcellularLocation>
        <location evidence="1">Membrane</location>
        <topology evidence="1">Multi-pass membrane protein</topology>
    </subcellularLocation>
</comment>
<dbReference type="Pfam" id="PF07264">
    <property type="entry name" value="EI24"/>
    <property type="match status" value="1"/>
</dbReference>
<keyword evidence="2 5" id="KW-0812">Transmembrane</keyword>
<comment type="caution">
    <text evidence="6">The sequence shown here is derived from an EMBL/GenBank/DDBJ whole genome shotgun (WGS) entry which is preliminary data.</text>
</comment>
<protein>
    <submittedName>
        <fullName evidence="6">EI24 domain-containing protein</fullName>
    </submittedName>
</protein>
<evidence type="ECO:0000256" key="3">
    <source>
        <dbReference type="ARBA" id="ARBA00022989"/>
    </source>
</evidence>
<keyword evidence="3 5" id="KW-1133">Transmembrane helix</keyword>
<accession>A0ABS6IG75</accession>